<dbReference type="KEGG" id="pns:A9D12_06325"/>
<keyword evidence="7 8" id="KW-0963">Cytoplasm</keyword>
<dbReference type="STRING" id="1112.A9D12_06325"/>
<name>A0A192D3N8_9SPHN</name>
<comment type="similarity">
    <text evidence="1 7 8">Belongs to the ferrochelatase family.</text>
</comment>
<keyword evidence="4 7" id="KW-0456">Lyase</keyword>
<dbReference type="GO" id="GO:0005737">
    <property type="term" value="C:cytoplasm"/>
    <property type="evidence" value="ECO:0007669"/>
    <property type="project" value="UniProtKB-SubCell"/>
</dbReference>
<dbReference type="EMBL" id="CP016033">
    <property type="protein sequence ID" value="ANK12626.1"/>
    <property type="molecule type" value="Genomic_DNA"/>
</dbReference>
<keyword evidence="3 7" id="KW-0350">Heme biosynthesis</keyword>
<dbReference type="CDD" id="cd03411">
    <property type="entry name" value="Ferrochelatase_N"/>
    <property type="match status" value="1"/>
</dbReference>
<dbReference type="Pfam" id="PF00762">
    <property type="entry name" value="Ferrochelatase"/>
    <property type="match status" value="1"/>
</dbReference>
<evidence type="ECO:0000256" key="5">
    <source>
        <dbReference type="ARBA" id="ARBA00023244"/>
    </source>
</evidence>
<dbReference type="EC" id="4.98.1.1" evidence="7 8"/>
<evidence type="ECO:0000256" key="2">
    <source>
        <dbReference type="ARBA" id="ARBA00023004"/>
    </source>
</evidence>
<dbReference type="PANTHER" id="PTHR11108">
    <property type="entry name" value="FERROCHELATASE"/>
    <property type="match status" value="1"/>
</dbReference>
<feature type="binding site" evidence="7">
    <location>
        <position position="210"/>
    </location>
    <ligand>
        <name>Fe(2+)</name>
        <dbReference type="ChEBI" id="CHEBI:29033"/>
    </ligand>
</feature>
<dbReference type="InterPro" id="IPR033644">
    <property type="entry name" value="Ferrochelatase_C"/>
</dbReference>
<comment type="pathway">
    <text evidence="7 8">Porphyrin-containing compound metabolism; protoheme biosynthesis; protoheme from protoporphyrin-IX: step 1/1.</text>
</comment>
<evidence type="ECO:0000256" key="1">
    <source>
        <dbReference type="ARBA" id="ARBA00007718"/>
    </source>
</evidence>
<dbReference type="InterPro" id="IPR019772">
    <property type="entry name" value="Ferrochelatase_AS"/>
</dbReference>
<dbReference type="UniPathway" id="UPA00252">
    <property type="reaction ID" value="UER00325"/>
</dbReference>
<accession>A0A192D3N8</accession>
<dbReference type="GO" id="GO:0046872">
    <property type="term" value="F:metal ion binding"/>
    <property type="evidence" value="ECO:0007669"/>
    <property type="project" value="UniProtKB-KW"/>
</dbReference>
<dbReference type="CDD" id="cd00419">
    <property type="entry name" value="Ferrochelatase_C"/>
    <property type="match status" value="1"/>
</dbReference>
<sequence length="344" mass="38494">MTWQTQRLPGDHPPVTSGKIGVLLINLGTPDGPDPDSVKRYLKQFLSDTRVVEIPPIAWQLILRGIILNTRPQKSAKAYQKIWTDRGSPLADITARQAEAMVGRFGEKVHVDWAMRYGNPSIESRLKAMMADGCDRILIAPMYPQYCAATTATVFDEIARVLGKMRWQPALRFVPPYHDDPNYLEALADDLTRQVRGLTFRPEVMLLSFHGMPQQTLEKGDPYYCHCMKTARLLREELGRRPEFEGVRFETTFQSRFGPAAWLEPSTDTTLIAEGGKGTKRLVVAAPGFAADCVETLEELAIEGREEFCEAGGEDYAVLDCLDTSDAGLAMIDAMLRRELGGWI</sequence>
<protein>
    <recommendedName>
        <fullName evidence="7 8">Ferrochelatase</fullName>
        <ecNumber evidence="7 8">4.98.1.1</ecNumber>
    </recommendedName>
    <alternativeName>
        <fullName evidence="7">Heme synthase</fullName>
    </alternativeName>
    <alternativeName>
        <fullName evidence="7">Protoheme ferro-lyase</fullName>
    </alternativeName>
</protein>
<evidence type="ECO:0000256" key="6">
    <source>
        <dbReference type="ARBA" id="ARBA00024536"/>
    </source>
</evidence>
<organism evidence="9 10">
    <name type="scientific">Erythrobacter neustonensis</name>
    <dbReference type="NCBI Taxonomy" id="1112"/>
    <lineage>
        <taxon>Bacteria</taxon>
        <taxon>Pseudomonadati</taxon>
        <taxon>Pseudomonadota</taxon>
        <taxon>Alphaproteobacteria</taxon>
        <taxon>Sphingomonadales</taxon>
        <taxon>Erythrobacteraceae</taxon>
        <taxon>Erythrobacter/Porphyrobacter group</taxon>
        <taxon>Erythrobacter</taxon>
    </lineage>
</organism>
<dbReference type="OrthoDB" id="9809741at2"/>
<dbReference type="PROSITE" id="PS00534">
    <property type="entry name" value="FERROCHELATASE"/>
    <property type="match status" value="1"/>
</dbReference>
<dbReference type="Proteomes" id="UP000078263">
    <property type="component" value="Chromosome"/>
</dbReference>
<gene>
    <name evidence="7" type="primary">hemH</name>
    <name evidence="9" type="ORF">A9D12_06325</name>
</gene>
<dbReference type="RefSeq" id="WP_068350536.1">
    <property type="nucleotide sequence ID" value="NZ_CP016033.1"/>
</dbReference>
<evidence type="ECO:0000256" key="3">
    <source>
        <dbReference type="ARBA" id="ARBA00023133"/>
    </source>
</evidence>
<evidence type="ECO:0000313" key="9">
    <source>
        <dbReference type="EMBL" id="ANK12626.1"/>
    </source>
</evidence>
<keyword evidence="2 7" id="KW-0408">Iron</keyword>
<evidence type="ECO:0000256" key="8">
    <source>
        <dbReference type="RuleBase" id="RU000607"/>
    </source>
</evidence>
<keyword evidence="5 7" id="KW-0627">Porphyrin biosynthesis</keyword>
<dbReference type="InterPro" id="IPR001015">
    <property type="entry name" value="Ferrochelatase"/>
</dbReference>
<dbReference type="GO" id="GO:0006783">
    <property type="term" value="P:heme biosynthetic process"/>
    <property type="evidence" value="ECO:0007669"/>
    <property type="project" value="UniProtKB-UniRule"/>
</dbReference>
<comment type="function">
    <text evidence="7 8">Catalyzes the ferrous insertion into protoporphyrin IX.</text>
</comment>
<evidence type="ECO:0000313" key="10">
    <source>
        <dbReference type="Proteomes" id="UP000078263"/>
    </source>
</evidence>
<dbReference type="HAMAP" id="MF_00323">
    <property type="entry name" value="Ferrochelatase"/>
    <property type="match status" value="1"/>
</dbReference>
<keyword evidence="7" id="KW-0479">Metal-binding</keyword>
<dbReference type="GO" id="GO:0004325">
    <property type="term" value="F:ferrochelatase activity"/>
    <property type="evidence" value="ECO:0007669"/>
    <property type="project" value="UniProtKB-UniRule"/>
</dbReference>
<dbReference type="PANTHER" id="PTHR11108:SF1">
    <property type="entry name" value="FERROCHELATASE, MITOCHONDRIAL"/>
    <property type="match status" value="1"/>
</dbReference>
<comment type="subcellular location">
    <subcellularLocation>
        <location evidence="7 8">Cytoplasm</location>
    </subcellularLocation>
</comment>
<dbReference type="NCBIfam" id="TIGR00109">
    <property type="entry name" value="hemH"/>
    <property type="match status" value="1"/>
</dbReference>
<dbReference type="AlphaFoldDB" id="A0A192D3N8"/>
<keyword evidence="10" id="KW-1185">Reference proteome</keyword>
<dbReference type="Gene3D" id="3.40.50.1400">
    <property type="match status" value="2"/>
</dbReference>
<dbReference type="InterPro" id="IPR033659">
    <property type="entry name" value="Ferrochelatase_N"/>
</dbReference>
<evidence type="ECO:0000256" key="7">
    <source>
        <dbReference type="HAMAP-Rule" id="MF_00323"/>
    </source>
</evidence>
<comment type="catalytic activity">
    <reaction evidence="6">
        <text>Fe-coproporphyrin III + 2 H(+) = coproporphyrin III + Fe(2+)</text>
        <dbReference type="Rhea" id="RHEA:49572"/>
        <dbReference type="ChEBI" id="CHEBI:15378"/>
        <dbReference type="ChEBI" id="CHEBI:29033"/>
        <dbReference type="ChEBI" id="CHEBI:68438"/>
        <dbReference type="ChEBI" id="CHEBI:131725"/>
        <dbReference type="EC" id="4.99.1.9"/>
    </reaction>
    <physiologicalReaction direction="right-to-left" evidence="6">
        <dbReference type="Rhea" id="RHEA:49574"/>
    </physiologicalReaction>
</comment>
<proteinExistence type="inferred from homology"/>
<evidence type="ECO:0000256" key="4">
    <source>
        <dbReference type="ARBA" id="ARBA00023239"/>
    </source>
</evidence>
<reference evidence="9 10" key="1">
    <citation type="submission" date="2016-05" db="EMBL/GenBank/DDBJ databases">
        <title>Compelete Genome Sequence of Bacteriochlorophyll-Synthesizing Bacterium Porphyrobacter neustonensis DSM 9434.</title>
        <authorList>
            <person name="Shi X.-L."/>
            <person name="Wu Y.-H."/>
            <person name="Cheng H."/>
            <person name="Xu L."/>
            <person name="Zhang X.-Q."/>
            <person name="Wang C.-S."/>
            <person name="Xu X.-W."/>
        </authorList>
    </citation>
    <scope>NUCLEOTIDE SEQUENCE [LARGE SCALE GENOMIC DNA]</scope>
    <source>
        <strain evidence="9 10">DSM 9434</strain>
    </source>
</reference>
<comment type="catalytic activity">
    <reaction evidence="7 8">
        <text>heme b + 2 H(+) = protoporphyrin IX + Fe(2+)</text>
        <dbReference type="Rhea" id="RHEA:22584"/>
        <dbReference type="ChEBI" id="CHEBI:15378"/>
        <dbReference type="ChEBI" id="CHEBI:29033"/>
        <dbReference type="ChEBI" id="CHEBI:57306"/>
        <dbReference type="ChEBI" id="CHEBI:60344"/>
        <dbReference type="EC" id="4.98.1.1"/>
    </reaction>
</comment>
<feature type="binding site" evidence="7">
    <location>
        <position position="295"/>
    </location>
    <ligand>
        <name>Fe(2+)</name>
        <dbReference type="ChEBI" id="CHEBI:29033"/>
    </ligand>
</feature>
<dbReference type="SUPFAM" id="SSF53800">
    <property type="entry name" value="Chelatase"/>
    <property type="match status" value="1"/>
</dbReference>